<evidence type="ECO:0000259" key="4">
    <source>
        <dbReference type="PROSITE" id="PS51388"/>
    </source>
</evidence>
<feature type="region of interest" description="Disordered" evidence="3">
    <location>
        <begin position="610"/>
        <end position="629"/>
    </location>
</feature>
<dbReference type="PROSITE" id="PS51718">
    <property type="entry name" value="G_DYNAMIN_2"/>
    <property type="match status" value="1"/>
</dbReference>
<dbReference type="GO" id="GO:0005874">
    <property type="term" value="C:microtubule"/>
    <property type="evidence" value="ECO:0007669"/>
    <property type="project" value="TreeGrafter"/>
</dbReference>
<feature type="compositionally biased region" description="Low complexity" evidence="3">
    <location>
        <begin position="671"/>
        <end position="680"/>
    </location>
</feature>
<feature type="region of interest" description="Disordered" evidence="3">
    <location>
        <begin position="669"/>
        <end position="697"/>
    </location>
</feature>
<dbReference type="GO" id="GO:0005525">
    <property type="term" value="F:GTP binding"/>
    <property type="evidence" value="ECO:0007669"/>
    <property type="project" value="InterPro"/>
</dbReference>
<keyword evidence="7" id="KW-1185">Reference proteome</keyword>
<dbReference type="InterPro" id="IPR045063">
    <property type="entry name" value="Dynamin_N"/>
</dbReference>
<evidence type="ECO:0000256" key="1">
    <source>
        <dbReference type="ARBA" id="ARBA00022741"/>
    </source>
</evidence>
<feature type="compositionally biased region" description="Low complexity" evidence="3">
    <location>
        <begin position="614"/>
        <end position="629"/>
    </location>
</feature>
<dbReference type="InterPro" id="IPR000375">
    <property type="entry name" value="Dynamin_stalk"/>
</dbReference>
<dbReference type="SUPFAM" id="SSF52540">
    <property type="entry name" value="P-loop containing nucleoside triphosphate hydrolases"/>
    <property type="match status" value="1"/>
</dbReference>
<dbReference type="SMART" id="SM00302">
    <property type="entry name" value="GED"/>
    <property type="match status" value="1"/>
</dbReference>
<feature type="compositionally biased region" description="Polar residues" evidence="3">
    <location>
        <begin position="519"/>
        <end position="532"/>
    </location>
</feature>
<evidence type="ECO:0000259" key="5">
    <source>
        <dbReference type="PROSITE" id="PS51718"/>
    </source>
</evidence>
<dbReference type="FunCoup" id="A0A0D2WQ67">
    <property type="interactions" value="602"/>
</dbReference>
<dbReference type="Proteomes" id="UP000008743">
    <property type="component" value="Unassembled WGS sequence"/>
</dbReference>
<feature type="region of interest" description="Disordered" evidence="3">
    <location>
        <begin position="519"/>
        <end position="599"/>
    </location>
</feature>
<dbReference type="GO" id="GO:0016559">
    <property type="term" value="P:peroxisome fission"/>
    <property type="evidence" value="ECO:0007669"/>
    <property type="project" value="TreeGrafter"/>
</dbReference>
<organism evidence="6 7">
    <name type="scientific">Capsaspora owczarzaki (strain ATCC 30864)</name>
    <dbReference type="NCBI Taxonomy" id="595528"/>
    <lineage>
        <taxon>Eukaryota</taxon>
        <taxon>Filasterea</taxon>
        <taxon>Capsaspora</taxon>
    </lineage>
</organism>
<feature type="domain" description="GED" evidence="4">
    <location>
        <begin position="730"/>
        <end position="821"/>
    </location>
</feature>
<dbReference type="EMBL" id="KE346365">
    <property type="protein sequence ID" value="KJE93730.1"/>
    <property type="molecule type" value="Genomic_DNA"/>
</dbReference>
<proteinExistence type="predicted"/>
<dbReference type="Pfam" id="PF02212">
    <property type="entry name" value="GED"/>
    <property type="match status" value="1"/>
</dbReference>
<sequence>MDNLIPVINKLQDVFTTVGAEAIQLPQIAVVGSQSSGKSSVLENIVGKDFLPRGHGIVTRRPLILQLVHRKPGSPRPALPDDPSSSGGHTDDGIDGEDVEEWGEFLHAPGKRFISFAEIRKEIEAETDRVTGSNKGISSKPINLRIYSPNVLNLTLVDLPGITKVPVGDQPEDIEKQIRTLVRSYISNPNCIILAVTPANVDLANSDALKLAKTIDPEGNRTIGVCTKIDLMDAGTDAMDILSGRVVPVKLGFIGVVNRSQADINTAKPIADSLKSEEQFFKSHPAYQAIAHRCGTAYLSKALNKLLMHHIRDCLPDLKTRINAHMAEAQQAYNAYGEPLMDKFNKGSLMLQIITKFCSNYCGAIEGTSRDIQTNELTGGARICYIFHETFGRTLENVDPLEGLTIGDIRTAIRNATGPRPALFVPEVSFELLVKRQIRRMEEPALRCVELVFEELLRITQQCETPELLRFQNLRDHISETVTTLLRNRLPAANVMIENLVAIELAYINTNHPDFTTGSQAVSSIMDNQPSNKNRHSYHPSMSSGNSSLEVPNGRARGNSFGSSNGVDGMLAESGDIITTNGSRPGASRSTSMTMGANGVPLPLQAASVSNAGQSAPAPLSASLPPQNSASSGGLFGGLFGFRPNKPKEDGNTELAEAAHDVAARSGSVRAGNGFASSSGAAGGENPYATGRLTTSSSSPAHFDDLMLDHLPTHLREDRRALTSREQMETELIQTLIINYFKIVRKNIQDTVPKAIMHFLVNWIKEHIQSELVSQLYREDLFETMLEESVHIAVKRKQAAEMLSALKRAAKVLVEIRADANVV</sequence>
<dbReference type="GO" id="GO:0048312">
    <property type="term" value="P:intracellular distribution of mitochondria"/>
    <property type="evidence" value="ECO:0007669"/>
    <property type="project" value="TreeGrafter"/>
</dbReference>
<protein>
    <submittedName>
        <fullName evidence="6">Dynamin central region family protein</fullName>
    </submittedName>
</protein>
<dbReference type="GO" id="GO:0006897">
    <property type="term" value="P:endocytosis"/>
    <property type="evidence" value="ECO:0007669"/>
    <property type="project" value="TreeGrafter"/>
</dbReference>
<dbReference type="GO" id="GO:0005739">
    <property type="term" value="C:mitochondrion"/>
    <property type="evidence" value="ECO:0007669"/>
    <property type="project" value="TreeGrafter"/>
</dbReference>
<dbReference type="GO" id="GO:0016020">
    <property type="term" value="C:membrane"/>
    <property type="evidence" value="ECO:0007669"/>
    <property type="project" value="TreeGrafter"/>
</dbReference>
<dbReference type="OMA" id="IQRRKEC"/>
<feature type="region of interest" description="Disordered" evidence="3">
    <location>
        <begin position="70"/>
        <end position="97"/>
    </location>
</feature>
<dbReference type="GO" id="GO:0008017">
    <property type="term" value="F:microtubule binding"/>
    <property type="evidence" value="ECO:0007669"/>
    <property type="project" value="TreeGrafter"/>
</dbReference>
<dbReference type="PANTHER" id="PTHR11566:SF21">
    <property type="entry name" value="DYNAMIN RELATED PROTEIN 1, ISOFORM A"/>
    <property type="match status" value="1"/>
</dbReference>
<keyword evidence="1" id="KW-0547">Nucleotide-binding</keyword>
<dbReference type="InterPro" id="IPR022812">
    <property type="entry name" value="Dynamin"/>
</dbReference>
<dbReference type="PhylomeDB" id="A0A0D2WQ67"/>
<dbReference type="STRING" id="595528.A0A0D2WQ67"/>
<dbReference type="AlphaFoldDB" id="A0A0D2WQ67"/>
<evidence type="ECO:0000256" key="2">
    <source>
        <dbReference type="ARBA" id="ARBA00023134"/>
    </source>
</evidence>
<name>A0A0D2WQ67_CAPO3</name>
<dbReference type="InterPro" id="IPR027417">
    <property type="entry name" value="P-loop_NTPase"/>
</dbReference>
<dbReference type="RefSeq" id="XP_004348308.1">
    <property type="nucleotide sequence ID" value="XM_004348258.2"/>
</dbReference>
<gene>
    <name evidence="6" type="ORF">CAOG_004480</name>
</gene>
<dbReference type="Pfam" id="PF01031">
    <property type="entry name" value="Dynamin_M"/>
    <property type="match status" value="1"/>
</dbReference>
<dbReference type="InterPro" id="IPR003130">
    <property type="entry name" value="GED"/>
</dbReference>
<evidence type="ECO:0000313" key="6">
    <source>
        <dbReference type="EMBL" id="KJE93730.1"/>
    </source>
</evidence>
<dbReference type="InterPro" id="IPR001401">
    <property type="entry name" value="Dynamin_GTPase"/>
</dbReference>
<dbReference type="PRINTS" id="PR00195">
    <property type="entry name" value="DYNAMIN"/>
</dbReference>
<dbReference type="eggNOG" id="KOG0446">
    <property type="taxonomic scope" value="Eukaryota"/>
</dbReference>
<feature type="compositionally biased region" description="Polar residues" evidence="3">
    <location>
        <begin position="577"/>
        <end position="595"/>
    </location>
</feature>
<keyword evidence="2" id="KW-0342">GTP-binding</keyword>
<dbReference type="PROSITE" id="PS51388">
    <property type="entry name" value="GED"/>
    <property type="match status" value="1"/>
</dbReference>
<dbReference type="Gene3D" id="3.40.50.300">
    <property type="entry name" value="P-loop containing nucleotide triphosphate hydrolases"/>
    <property type="match status" value="1"/>
</dbReference>
<dbReference type="GO" id="GO:0003924">
    <property type="term" value="F:GTPase activity"/>
    <property type="evidence" value="ECO:0007669"/>
    <property type="project" value="InterPro"/>
</dbReference>
<feature type="compositionally biased region" description="Polar residues" evidence="3">
    <location>
        <begin position="540"/>
        <end position="550"/>
    </location>
</feature>
<feature type="domain" description="Dynamin-type G" evidence="5">
    <location>
        <begin position="22"/>
        <end position="316"/>
    </location>
</feature>
<evidence type="ECO:0000313" key="7">
    <source>
        <dbReference type="Proteomes" id="UP000008743"/>
    </source>
</evidence>
<dbReference type="FunFam" id="3.40.50.300:FF:000383">
    <property type="entry name" value="Dynamin-like gtpase dnm1"/>
    <property type="match status" value="1"/>
</dbReference>
<dbReference type="InParanoid" id="A0A0D2WQ67"/>
<reference evidence="7" key="1">
    <citation type="submission" date="2011-02" db="EMBL/GenBank/DDBJ databases">
        <title>The Genome Sequence of Capsaspora owczarzaki ATCC 30864.</title>
        <authorList>
            <person name="Russ C."/>
            <person name="Cuomo C."/>
            <person name="Burger G."/>
            <person name="Gray M.W."/>
            <person name="Holland P.W.H."/>
            <person name="King N."/>
            <person name="Lang F.B.F."/>
            <person name="Roger A.J."/>
            <person name="Ruiz-Trillo I."/>
            <person name="Young S.K."/>
            <person name="Zeng Q."/>
            <person name="Gargeya S."/>
            <person name="Alvarado L."/>
            <person name="Berlin A."/>
            <person name="Chapman S.B."/>
            <person name="Chen Z."/>
            <person name="Freedman E."/>
            <person name="Gellesch M."/>
            <person name="Goldberg J."/>
            <person name="Griggs A."/>
            <person name="Gujja S."/>
            <person name="Heilman E."/>
            <person name="Heiman D."/>
            <person name="Howarth C."/>
            <person name="Mehta T."/>
            <person name="Neiman D."/>
            <person name="Pearson M."/>
            <person name="Roberts A."/>
            <person name="Saif S."/>
            <person name="Shea T."/>
            <person name="Shenoy N."/>
            <person name="Sisk P."/>
            <person name="Stolte C."/>
            <person name="Sykes S."/>
            <person name="White J."/>
            <person name="Yandava C."/>
            <person name="Haas B."/>
            <person name="Nusbaum C."/>
            <person name="Birren B."/>
        </authorList>
    </citation>
    <scope>NUCLEOTIDE SEQUENCE</scope>
    <source>
        <strain evidence="7">ATCC 30864</strain>
    </source>
</reference>
<dbReference type="SMART" id="SM00053">
    <property type="entry name" value="DYNc"/>
    <property type="match status" value="1"/>
</dbReference>
<dbReference type="CDD" id="cd08771">
    <property type="entry name" value="DLP_1"/>
    <property type="match status" value="1"/>
</dbReference>
<dbReference type="Gene3D" id="1.20.120.1240">
    <property type="entry name" value="Dynamin, middle domain"/>
    <property type="match status" value="2"/>
</dbReference>
<dbReference type="PANTHER" id="PTHR11566">
    <property type="entry name" value="DYNAMIN"/>
    <property type="match status" value="1"/>
</dbReference>
<dbReference type="OrthoDB" id="5061070at2759"/>
<dbReference type="InterPro" id="IPR030381">
    <property type="entry name" value="G_DYNAMIN_dom"/>
</dbReference>
<dbReference type="InterPro" id="IPR020850">
    <property type="entry name" value="GED_dom"/>
</dbReference>
<dbReference type="Pfam" id="PF00350">
    <property type="entry name" value="Dynamin_N"/>
    <property type="match status" value="1"/>
</dbReference>
<accession>A0A0D2WQ67</accession>
<evidence type="ECO:0000256" key="3">
    <source>
        <dbReference type="SAM" id="MobiDB-lite"/>
    </source>
</evidence>
<dbReference type="GO" id="GO:0000266">
    <property type="term" value="P:mitochondrial fission"/>
    <property type="evidence" value="ECO:0007669"/>
    <property type="project" value="TreeGrafter"/>
</dbReference>